<evidence type="ECO:0000313" key="2">
    <source>
        <dbReference type="Proteomes" id="UP000823485"/>
    </source>
</evidence>
<evidence type="ECO:0000313" key="1">
    <source>
        <dbReference type="EMBL" id="MBM7715362.1"/>
    </source>
</evidence>
<name>A0ABS2R6S8_9BACI</name>
<dbReference type="EMBL" id="JAFBFH010000014">
    <property type="protein sequence ID" value="MBM7715362.1"/>
    <property type="molecule type" value="Genomic_DNA"/>
</dbReference>
<reference evidence="1 2" key="1">
    <citation type="submission" date="2021-01" db="EMBL/GenBank/DDBJ databases">
        <title>Genomic Encyclopedia of Type Strains, Phase IV (KMG-IV): sequencing the most valuable type-strain genomes for metagenomic binning, comparative biology and taxonomic classification.</title>
        <authorList>
            <person name="Goeker M."/>
        </authorList>
    </citation>
    <scope>NUCLEOTIDE SEQUENCE [LARGE SCALE GENOMIC DNA]</scope>
    <source>
        <strain evidence="1 2">DSM 105453</strain>
    </source>
</reference>
<sequence>MAKYVLTYTPDGEVKKELTYKGETFSYTMIPDEFGKTGDNKCFDIQVSKKFPDEPGEVIEALENISFADEDEIEECLTILTDYED</sequence>
<dbReference type="Proteomes" id="UP000823485">
    <property type="component" value="Unassembled WGS sequence"/>
</dbReference>
<proteinExistence type="predicted"/>
<keyword evidence="2" id="KW-1185">Reference proteome</keyword>
<protein>
    <submittedName>
        <fullName evidence="1">ABC-type proline/glycine betaine transport system substrate-binding protein</fullName>
    </submittedName>
</protein>
<dbReference type="RefSeq" id="WP_205179359.1">
    <property type="nucleotide sequence ID" value="NZ_JAFBFH010000014.1"/>
</dbReference>
<accession>A0ABS2R6S8</accession>
<comment type="caution">
    <text evidence="1">The sequence shown here is derived from an EMBL/GenBank/DDBJ whole genome shotgun (WGS) entry which is preliminary data.</text>
</comment>
<organism evidence="1 2">
    <name type="scientific">Siminovitchia thermophila</name>
    <dbReference type="NCBI Taxonomy" id="1245522"/>
    <lineage>
        <taxon>Bacteria</taxon>
        <taxon>Bacillati</taxon>
        <taxon>Bacillota</taxon>
        <taxon>Bacilli</taxon>
        <taxon>Bacillales</taxon>
        <taxon>Bacillaceae</taxon>
        <taxon>Siminovitchia</taxon>
    </lineage>
</organism>
<gene>
    <name evidence="1" type="ORF">JOC94_002349</name>
</gene>